<reference evidence="5 6" key="1">
    <citation type="journal article" name="Front. Microbiol.">
        <title>Sugar Metabolism of the First Thermophilic Planctomycete Thermogutta terrifontis: Comparative Genomic and Transcriptomic Approaches.</title>
        <authorList>
            <person name="Elcheninov A.G."/>
            <person name="Menzel P."/>
            <person name="Gudbergsdottir S.R."/>
            <person name="Slesarev A.I."/>
            <person name="Kadnikov V.V."/>
            <person name="Krogh A."/>
            <person name="Bonch-Osmolovskaya E.A."/>
            <person name="Peng X."/>
            <person name="Kublanov I.V."/>
        </authorList>
    </citation>
    <scope>NUCLEOTIDE SEQUENCE [LARGE SCALE GENOMIC DNA]</scope>
    <source>
        <strain evidence="5 6">R1</strain>
    </source>
</reference>
<dbReference type="PROSITE" id="PS51379">
    <property type="entry name" value="4FE4S_FER_2"/>
    <property type="match status" value="2"/>
</dbReference>
<evidence type="ECO:0000256" key="1">
    <source>
        <dbReference type="ARBA" id="ARBA00022723"/>
    </source>
</evidence>
<dbReference type="InterPro" id="IPR028261">
    <property type="entry name" value="DPD_II"/>
</dbReference>
<evidence type="ECO:0000313" key="6">
    <source>
        <dbReference type="Proteomes" id="UP000215086"/>
    </source>
</evidence>
<evidence type="ECO:0000259" key="4">
    <source>
        <dbReference type="PROSITE" id="PS51379"/>
    </source>
</evidence>
<evidence type="ECO:0000256" key="3">
    <source>
        <dbReference type="ARBA" id="ARBA00023014"/>
    </source>
</evidence>
<organism evidence="5 6">
    <name type="scientific">Thermogutta terrifontis</name>
    <dbReference type="NCBI Taxonomy" id="1331910"/>
    <lineage>
        <taxon>Bacteria</taxon>
        <taxon>Pseudomonadati</taxon>
        <taxon>Planctomycetota</taxon>
        <taxon>Planctomycetia</taxon>
        <taxon>Pirellulales</taxon>
        <taxon>Thermoguttaceae</taxon>
        <taxon>Thermogutta</taxon>
    </lineage>
</organism>
<dbReference type="InterPro" id="IPR023753">
    <property type="entry name" value="FAD/NAD-binding_dom"/>
</dbReference>
<dbReference type="SUPFAM" id="SSF46548">
    <property type="entry name" value="alpha-helical ferredoxin"/>
    <property type="match status" value="1"/>
</dbReference>
<keyword evidence="3" id="KW-0411">Iron-sulfur</keyword>
<name>A0A286RDT0_9BACT</name>
<dbReference type="PRINTS" id="PR00368">
    <property type="entry name" value="FADPNR"/>
</dbReference>
<dbReference type="PROSITE" id="PS00198">
    <property type="entry name" value="4FE4S_FER_1"/>
    <property type="match status" value="1"/>
</dbReference>
<dbReference type="InterPro" id="IPR017896">
    <property type="entry name" value="4Fe4S_Fe-S-bd"/>
</dbReference>
<accession>A0A286RDT0</accession>
<dbReference type="SUPFAM" id="SSF54862">
    <property type="entry name" value="4Fe-4S ferredoxins"/>
    <property type="match status" value="1"/>
</dbReference>
<dbReference type="SUPFAM" id="SSF51971">
    <property type="entry name" value="Nucleotide-binding domain"/>
    <property type="match status" value="2"/>
</dbReference>
<gene>
    <name evidence="5" type="ORF">THTE_1513</name>
</gene>
<keyword evidence="5" id="KW-0560">Oxidoreductase</keyword>
<dbReference type="PRINTS" id="PR00411">
    <property type="entry name" value="PNDRDTASEI"/>
</dbReference>
<dbReference type="AlphaFoldDB" id="A0A286RDT0"/>
<dbReference type="Gene3D" id="3.50.50.60">
    <property type="entry name" value="FAD/NAD(P)-binding domain"/>
    <property type="match status" value="2"/>
</dbReference>
<dbReference type="PANTHER" id="PTHR42783:SF3">
    <property type="entry name" value="GLUTAMATE SYNTHASE [NADPH] SMALL CHAIN-RELATED"/>
    <property type="match status" value="1"/>
</dbReference>
<keyword evidence="6" id="KW-1185">Reference proteome</keyword>
<dbReference type="Gene3D" id="1.10.1060.10">
    <property type="entry name" value="Alpha-helical ferredoxin"/>
    <property type="match status" value="1"/>
</dbReference>
<evidence type="ECO:0000256" key="2">
    <source>
        <dbReference type="ARBA" id="ARBA00023004"/>
    </source>
</evidence>
<dbReference type="Gene3D" id="3.30.70.20">
    <property type="match status" value="1"/>
</dbReference>
<feature type="domain" description="4Fe-4S ferredoxin-type" evidence="4">
    <location>
        <begin position="600"/>
        <end position="629"/>
    </location>
</feature>
<dbReference type="EC" id="1.4.1.13" evidence="5"/>
<dbReference type="InterPro" id="IPR036188">
    <property type="entry name" value="FAD/NAD-bd_sf"/>
</dbReference>
<dbReference type="RefSeq" id="WP_168175791.1">
    <property type="nucleotide sequence ID" value="NZ_CP018477.1"/>
</dbReference>
<dbReference type="InterPro" id="IPR009051">
    <property type="entry name" value="Helical_ferredxn"/>
</dbReference>
<dbReference type="EMBL" id="CP018477">
    <property type="protein sequence ID" value="ASV74115.1"/>
    <property type="molecule type" value="Genomic_DNA"/>
</dbReference>
<sequence length="638" mass="69473">MQPTLAVSVPGTDYHRQLIACQVACPVHTDARGYVRAIAEGRYEEAYLIARGPNPLASICGRICGAPCEAACRRGRVPRVDADGHFVAEDRPLAIRALKRFACESGGWEKRDPVDYWKNLRQAAPPIAMDAEELAAWIKAEAAGRVEKAAGQPVAIVGGGPAGLAAAHDLALMGFRPVIFEAERIPGGMLALGVPAYRLPRELIRWEISVIEALGAELRCGQSVGEHVSFAHLRREYAAVILAVGAKRARRLGIPGENGPGVYGGVDLLRAVALGEPFQIGRHVVVIGGGNVAYDVARTVLRQVAWDTARTAARMEPGTGVKLVSLETLEEMPADTQEILEGDEEGIERLGGWGPFEIERGANGEVTAVVFRRCLRVYDENRRFAPLFDDNDRIRIPCDTVLLAVGQTTSLDFLAEGGEDIKQHRPGWPVVDPETLATTAPGVFVAGDLAHGTKLLIDAVASGKRAARSVYEYLTGRRLVPEATTVFLEEKRYRRERGYEGVRRQPIPTTPVTERLKGWDVLVETGYDATLARREASRCLDCAVSPVFDGSRCILCGGCADVCPTRCLKLVPLQAMERNEELEKLVAALLGEGIDWTQQSAILKDEDRCIRCGLCAARCPADAITMERVCHHVEWKTL</sequence>
<protein>
    <submittedName>
        <fullName evidence="5">Glutamate synthase [NADPH] small chain</fullName>
        <ecNumber evidence="5">1.4.1.13</ecNumber>
    </submittedName>
</protein>
<dbReference type="PANTHER" id="PTHR42783">
    <property type="entry name" value="GLUTAMATE SYNTHASE [NADPH] SMALL CHAIN"/>
    <property type="match status" value="1"/>
</dbReference>
<dbReference type="Pfam" id="PF12838">
    <property type="entry name" value="Fer4_7"/>
    <property type="match status" value="1"/>
</dbReference>
<feature type="domain" description="4Fe-4S ferredoxin-type" evidence="4">
    <location>
        <begin position="544"/>
        <end position="573"/>
    </location>
</feature>
<keyword evidence="1" id="KW-0479">Metal-binding</keyword>
<dbReference type="GO" id="GO:0004355">
    <property type="term" value="F:glutamate synthase (NADPH) activity"/>
    <property type="evidence" value="ECO:0007669"/>
    <property type="project" value="UniProtKB-EC"/>
</dbReference>
<dbReference type="Proteomes" id="UP000215086">
    <property type="component" value="Chromosome"/>
</dbReference>
<dbReference type="GO" id="GO:0051536">
    <property type="term" value="F:iron-sulfur cluster binding"/>
    <property type="evidence" value="ECO:0007669"/>
    <property type="project" value="UniProtKB-KW"/>
</dbReference>
<dbReference type="Pfam" id="PF07992">
    <property type="entry name" value="Pyr_redox_2"/>
    <property type="match status" value="2"/>
</dbReference>
<dbReference type="InterPro" id="IPR017900">
    <property type="entry name" value="4Fe4S_Fe_S_CS"/>
</dbReference>
<dbReference type="Pfam" id="PF14691">
    <property type="entry name" value="Fer4_20"/>
    <property type="match status" value="1"/>
</dbReference>
<dbReference type="GO" id="GO:0046872">
    <property type="term" value="F:metal ion binding"/>
    <property type="evidence" value="ECO:0007669"/>
    <property type="project" value="UniProtKB-KW"/>
</dbReference>
<evidence type="ECO:0000313" key="5">
    <source>
        <dbReference type="EMBL" id="ASV74115.1"/>
    </source>
</evidence>
<keyword evidence="2" id="KW-0408">Iron</keyword>
<proteinExistence type="predicted"/>
<dbReference type="KEGG" id="ttf:THTE_1513"/>